<dbReference type="SUPFAM" id="SSF101912">
    <property type="entry name" value="Sema domain"/>
    <property type="match status" value="1"/>
</dbReference>
<gene>
    <name evidence="1" type="ORF">LOD99_2984</name>
</gene>
<dbReference type="Gene3D" id="2.130.10.10">
    <property type="entry name" value="YVTN repeat-like/Quinoprotein amine dehydrogenase"/>
    <property type="match status" value="1"/>
</dbReference>
<dbReference type="AlphaFoldDB" id="A0AAV7K0M2"/>
<dbReference type="InterPro" id="IPR036352">
    <property type="entry name" value="Semap_dom_sf"/>
</dbReference>
<proteinExistence type="predicted"/>
<keyword evidence="2" id="KW-1185">Reference proteome</keyword>
<comment type="caution">
    <text evidence="1">The sequence shown here is derived from an EMBL/GenBank/DDBJ whole genome shotgun (WGS) entry which is preliminary data.</text>
</comment>
<reference evidence="1 2" key="1">
    <citation type="journal article" date="2023" name="BMC Biol.">
        <title>The compact genome of the sponge Oopsacas minuta (Hexactinellida) is lacking key metazoan core genes.</title>
        <authorList>
            <person name="Santini S."/>
            <person name="Schenkelaars Q."/>
            <person name="Jourda C."/>
            <person name="Duchesne M."/>
            <person name="Belahbib H."/>
            <person name="Rocher C."/>
            <person name="Selva M."/>
            <person name="Riesgo A."/>
            <person name="Vervoort M."/>
            <person name="Leys S.P."/>
            <person name="Kodjabachian L."/>
            <person name="Le Bivic A."/>
            <person name="Borchiellini C."/>
            <person name="Claverie J.M."/>
            <person name="Renard E."/>
        </authorList>
    </citation>
    <scope>NUCLEOTIDE SEQUENCE [LARGE SCALE GENOMIC DNA]</scope>
    <source>
        <strain evidence="1">SPO-2</strain>
    </source>
</reference>
<dbReference type="EMBL" id="JAKMXF010000233">
    <property type="protein sequence ID" value="KAI6654139.1"/>
    <property type="molecule type" value="Genomic_DNA"/>
</dbReference>
<dbReference type="InterPro" id="IPR015943">
    <property type="entry name" value="WD40/YVTN_repeat-like_dom_sf"/>
</dbReference>
<sequence>MCENESLSPSTIVSLIEVSLSPCDGFKKYPQTVSFGELNTFYGQVIIVAFTTGELDVDSVICVYTQSDIENTINTTIQSCMDGSAMIEYVFDWVQVAGGTHHTCKQGQPISVCELCMSDSNTCRIYNYTGIPGTDLNYDNTMYSGVSAVYPLSFDESALVYVGNNLGEIFKLSTREPR</sequence>
<name>A0AAV7K0M2_9METZ</name>
<evidence type="ECO:0000313" key="2">
    <source>
        <dbReference type="Proteomes" id="UP001165289"/>
    </source>
</evidence>
<dbReference type="Proteomes" id="UP001165289">
    <property type="component" value="Unassembled WGS sequence"/>
</dbReference>
<evidence type="ECO:0000313" key="1">
    <source>
        <dbReference type="EMBL" id="KAI6654139.1"/>
    </source>
</evidence>
<organism evidence="1 2">
    <name type="scientific">Oopsacas minuta</name>
    <dbReference type="NCBI Taxonomy" id="111878"/>
    <lineage>
        <taxon>Eukaryota</taxon>
        <taxon>Metazoa</taxon>
        <taxon>Porifera</taxon>
        <taxon>Hexactinellida</taxon>
        <taxon>Hexasterophora</taxon>
        <taxon>Lyssacinosida</taxon>
        <taxon>Leucopsacidae</taxon>
        <taxon>Oopsacas</taxon>
    </lineage>
</organism>
<accession>A0AAV7K0M2</accession>
<protein>
    <submittedName>
        <fullName evidence="1">Uncharacterized protein</fullName>
    </submittedName>
</protein>